<dbReference type="OrthoDB" id="1531937at2759"/>
<dbReference type="EMBL" id="CM002293">
    <property type="protein sequence ID" value="ESW19071.1"/>
    <property type="molecule type" value="Genomic_DNA"/>
</dbReference>
<evidence type="ECO:0000313" key="2">
    <source>
        <dbReference type="Proteomes" id="UP000000226"/>
    </source>
</evidence>
<dbReference type="Proteomes" id="UP000000226">
    <property type="component" value="Chromosome 6"/>
</dbReference>
<dbReference type="AlphaFoldDB" id="V7BR66"/>
<evidence type="ECO:0000313" key="1">
    <source>
        <dbReference type="EMBL" id="ESW19071.1"/>
    </source>
</evidence>
<name>V7BR66_PHAVU</name>
<proteinExistence type="predicted"/>
<organism evidence="1 2">
    <name type="scientific">Phaseolus vulgaris</name>
    <name type="common">Kidney bean</name>
    <name type="synonym">French bean</name>
    <dbReference type="NCBI Taxonomy" id="3885"/>
    <lineage>
        <taxon>Eukaryota</taxon>
        <taxon>Viridiplantae</taxon>
        <taxon>Streptophyta</taxon>
        <taxon>Embryophyta</taxon>
        <taxon>Tracheophyta</taxon>
        <taxon>Spermatophyta</taxon>
        <taxon>Magnoliopsida</taxon>
        <taxon>eudicotyledons</taxon>
        <taxon>Gunneridae</taxon>
        <taxon>Pentapetalae</taxon>
        <taxon>rosids</taxon>
        <taxon>fabids</taxon>
        <taxon>Fabales</taxon>
        <taxon>Fabaceae</taxon>
        <taxon>Papilionoideae</taxon>
        <taxon>50 kb inversion clade</taxon>
        <taxon>NPAAA clade</taxon>
        <taxon>indigoferoid/millettioid clade</taxon>
        <taxon>Phaseoleae</taxon>
        <taxon>Phaseolus</taxon>
    </lineage>
</organism>
<protein>
    <submittedName>
        <fullName evidence="1">Uncharacterized protein</fullName>
    </submittedName>
</protein>
<sequence>MRRRITKTCTYSKHTGILLLYLFLLLISTEFLLQMDPRELHPGICYKLYLFIMETLASQAMKTVTLGTPSHYGSREKRNKTLQKSESILKLGSNLNHKR</sequence>
<reference evidence="2" key="1">
    <citation type="journal article" date="2014" name="Nat. Genet.">
        <title>A reference genome for common bean and genome-wide analysis of dual domestications.</title>
        <authorList>
            <person name="Schmutz J."/>
            <person name="McClean P.E."/>
            <person name="Mamidi S."/>
            <person name="Wu G.A."/>
            <person name="Cannon S.B."/>
            <person name="Grimwood J."/>
            <person name="Jenkins J."/>
            <person name="Shu S."/>
            <person name="Song Q."/>
            <person name="Chavarro C."/>
            <person name="Torres-Torres M."/>
            <person name="Geffroy V."/>
            <person name="Moghaddam S.M."/>
            <person name="Gao D."/>
            <person name="Abernathy B."/>
            <person name="Barry K."/>
            <person name="Blair M."/>
            <person name="Brick M.A."/>
            <person name="Chovatia M."/>
            <person name="Gepts P."/>
            <person name="Goodstein D.M."/>
            <person name="Gonzales M."/>
            <person name="Hellsten U."/>
            <person name="Hyten D.L."/>
            <person name="Jia G."/>
            <person name="Kelly J.D."/>
            <person name="Kudrna D."/>
            <person name="Lee R."/>
            <person name="Richard M.M."/>
            <person name="Miklas P.N."/>
            <person name="Osorno J.M."/>
            <person name="Rodrigues J."/>
            <person name="Thareau V."/>
            <person name="Urrea C.A."/>
            <person name="Wang M."/>
            <person name="Yu Y."/>
            <person name="Zhang M."/>
            <person name="Wing R.A."/>
            <person name="Cregan P.B."/>
            <person name="Rokhsar D.S."/>
            <person name="Jackson S.A."/>
        </authorList>
    </citation>
    <scope>NUCLEOTIDE SEQUENCE [LARGE SCALE GENOMIC DNA]</scope>
    <source>
        <strain evidence="2">cv. G19833</strain>
    </source>
</reference>
<accession>V7BR66</accession>
<keyword evidence="2" id="KW-1185">Reference proteome</keyword>
<gene>
    <name evidence="1" type="ORF">PHAVU_006G094400g</name>
</gene>
<dbReference type="Gramene" id="ESW19071">
    <property type="protein sequence ID" value="ESW19071"/>
    <property type="gene ID" value="PHAVU_006G094400g"/>
</dbReference>